<feature type="region of interest" description="Disordered" evidence="8">
    <location>
        <begin position="237"/>
        <end position="282"/>
    </location>
</feature>
<dbReference type="PANTHER" id="PTHR48071">
    <property type="entry name" value="SRCR DOMAIN-CONTAINING PROTEIN"/>
    <property type="match status" value="1"/>
</dbReference>
<dbReference type="GO" id="GO:0031638">
    <property type="term" value="P:zymogen activation"/>
    <property type="evidence" value="ECO:0007669"/>
    <property type="project" value="TreeGrafter"/>
</dbReference>
<evidence type="ECO:0000259" key="10">
    <source>
        <dbReference type="PROSITE" id="PS50287"/>
    </source>
</evidence>
<protein>
    <submittedName>
        <fullName evidence="12">Antigen WC1.1-like</fullName>
    </submittedName>
</protein>
<name>A0A6P6DWF1_OCTDE</name>
<keyword evidence="9" id="KW-0812">Transmembrane</keyword>
<dbReference type="Proteomes" id="UP000515203">
    <property type="component" value="Unplaced"/>
</dbReference>
<proteinExistence type="predicted"/>
<evidence type="ECO:0000256" key="2">
    <source>
        <dbReference type="ARBA" id="ARBA00022525"/>
    </source>
</evidence>
<dbReference type="OrthoDB" id="536948at2759"/>
<keyword evidence="3" id="KW-0732">Signal</keyword>
<keyword evidence="5" id="KW-1015">Disulfide bond</keyword>
<dbReference type="GO" id="GO:0005886">
    <property type="term" value="C:plasma membrane"/>
    <property type="evidence" value="ECO:0007669"/>
    <property type="project" value="TreeGrafter"/>
</dbReference>
<keyword evidence="9" id="KW-0472">Membrane</keyword>
<feature type="transmembrane region" description="Helical" evidence="9">
    <location>
        <begin position="133"/>
        <end position="155"/>
    </location>
</feature>
<sequence length="282" mass="30472">MLSLFPDKEKLRLRGGDTECSGRVEVWHKGSWGTVCDDSWGLAEAEVVCQQLGCGPALDALGEAAFGPGNGSIWLDEVQCRGESSLWACASAPWGQSDCKHEEDAGVRCAGKMTTISPIHKSTSSISAPVPGLLSLPVIICIILGALLFLVLVILGTHLHRWRTEIRGNLFEDSVTKLSYGTEDNEENGDLESAPEPLTKNVKATENGYDDIEEFPVPKISSSPEVVERHIFLEGGAVSRNSQSGMSLQSQREPANPSTEKKASSLSLSQKDTEYDDVELVN</sequence>
<dbReference type="InterPro" id="IPR036772">
    <property type="entry name" value="SRCR-like_dom_sf"/>
</dbReference>
<dbReference type="SMART" id="SM00202">
    <property type="entry name" value="SR"/>
    <property type="match status" value="1"/>
</dbReference>
<keyword evidence="9" id="KW-1133">Transmembrane helix</keyword>
<evidence type="ECO:0000256" key="4">
    <source>
        <dbReference type="ARBA" id="ARBA00022737"/>
    </source>
</evidence>
<accession>A0A6P6DWF1</accession>
<evidence type="ECO:0000313" key="12">
    <source>
        <dbReference type="RefSeq" id="XP_023564345.1"/>
    </source>
</evidence>
<evidence type="ECO:0000313" key="11">
    <source>
        <dbReference type="Proteomes" id="UP000515203"/>
    </source>
</evidence>
<gene>
    <name evidence="12" type="primary">LOC111814669</name>
</gene>
<dbReference type="Gene3D" id="3.10.250.10">
    <property type="entry name" value="SRCR-like domain"/>
    <property type="match status" value="1"/>
</dbReference>
<evidence type="ECO:0000256" key="3">
    <source>
        <dbReference type="ARBA" id="ARBA00022729"/>
    </source>
</evidence>
<dbReference type="RefSeq" id="XP_023564345.1">
    <property type="nucleotide sequence ID" value="XM_023708577.1"/>
</dbReference>
<dbReference type="InterPro" id="IPR001190">
    <property type="entry name" value="SRCR"/>
</dbReference>
<dbReference type="GO" id="GO:0005615">
    <property type="term" value="C:extracellular space"/>
    <property type="evidence" value="ECO:0007669"/>
    <property type="project" value="TreeGrafter"/>
</dbReference>
<dbReference type="GeneID" id="111814669"/>
<evidence type="ECO:0000256" key="5">
    <source>
        <dbReference type="ARBA" id="ARBA00023157"/>
    </source>
</evidence>
<evidence type="ECO:0000256" key="8">
    <source>
        <dbReference type="SAM" id="MobiDB-lite"/>
    </source>
</evidence>
<evidence type="ECO:0000256" key="7">
    <source>
        <dbReference type="PROSITE-ProRule" id="PRU00196"/>
    </source>
</evidence>
<keyword evidence="2" id="KW-0964">Secreted</keyword>
<dbReference type="AlphaFoldDB" id="A0A6P6DWF1"/>
<evidence type="ECO:0000256" key="1">
    <source>
        <dbReference type="ARBA" id="ARBA00004613"/>
    </source>
</evidence>
<dbReference type="InParanoid" id="A0A6P6DWF1"/>
<dbReference type="PROSITE" id="PS50287">
    <property type="entry name" value="SRCR_2"/>
    <property type="match status" value="1"/>
</dbReference>
<keyword evidence="4" id="KW-0677">Repeat</keyword>
<dbReference type="PRINTS" id="PR00258">
    <property type="entry name" value="SPERACTRCPTR"/>
</dbReference>
<dbReference type="PROSITE" id="PS00420">
    <property type="entry name" value="SRCR_1"/>
    <property type="match status" value="1"/>
</dbReference>
<reference evidence="12" key="1">
    <citation type="submission" date="2025-08" db="UniProtKB">
        <authorList>
            <consortium name="RefSeq"/>
        </authorList>
    </citation>
    <scope>IDENTIFICATION</scope>
</reference>
<dbReference type="PANTHER" id="PTHR48071:SF15">
    <property type="entry name" value="SRCR DOMAIN-CONTAINING PROTEIN"/>
    <property type="match status" value="1"/>
</dbReference>
<keyword evidence="11" id="KW-1185">Reference proteome</keyword>
<feature type="region of interest" description="Disordered" evidence="8">
    <location>
        <begin position="181"/>
        <end position="202"/>
    </location>
</feature>
<comment type="caution">
    <text evidence="7">Lacks conserved residue(s) required for the propagation of feature annotation.</text>
</comment>
<feature type="compositionally biased region" description="Polar residues" evidence="8">
    <location>
        <begin position="239"/>
        <end position="270"/>
    </location>
</feature>
<evidence type="ECO:0000256" key="6">
    <source>
        <dbReference type="ARBA" id="ARBA00023180"/>
    </source>
</evidence>
<dbReference type="GO" id="GO:0004252">
    <property type="term" value="F:serine-type endopeptidase activity"/>
    <property type="evidence" value="ECO:0007669"/>
    <property type="project" value="TreeGrafter"/>
</dbReference>
<evidence type="ECO:0000256" key="9">
    <source>
        <dbReference type="SAM" id="Phobius"/>
    </source>
</evidence>
<comment type="subcellular location">
    <subcellularLocation>
        <location evidence="1">Secreted</location>
    </subcellularLocation>
</comment>
<organism evidence="11 12">
    <name type="scientific">Octodon degus</name>
    <name type="common">Degu</name>
    <name type="synonym">Sciurus degus</name>
    <dbReference type="NCBI Taxonomy" id="10160"/>
    <lineage>
        <taxon>Eukaryota</taxon>
        <taxon>Metazoa</taxon>
        <taxon>Chordata</taxon>
        <taxon>Craniata</taxon>
        <taxon>Vertebrata</taxon>
        <taxon>Euteleostomi</taxon>
        <taxon>Mammalia</taxon>
        <taxon>Eutheria</taxon>
        <taxon>Euarchontoglires</taxon>
        <taxon>Glires</taxon>
        <taxon>Rodentia</taxon>
        <taxon>Hystricomorpha</taxon>
        <taxon>Octodontidae</taxon>
        <taxon>Octodon</taxon>
    </lineage>
</organism>
<dbReference type="Pfam" id="PF00530">
    <property type="entry name" value="SRCR"/>
    <property type="match status" value="1"/>
</dbReference>
<keyword evidence="6" id="KW-0325">Glycoprotein</keyword>
<dbReference type="FunFam" id="3.10.250.10:FF:000009">
    <property type="entry name" value="WC1"/>
    <property type="match status" value="1"/>
</dbReference>
<feature type="domain" description="SRCR" evidence="10">
    <location>
        <begin position="11"/>
        <end position="110"/>
    </location>
</feature>
<dbReference type="SUPFAM" id="SSF56487">
    <property type="entry name" value="SRCR-like"/>
    <property type="match status" value="1"/>
</dbReference>